<proteinExistence type="predicted"/>
<sequence length="131" mass="14688">MSNDKMNPAALPDSTALALDRTRMAYERTMMAWVRTAVSLISFGFTIYKFFQYLQQDQKVVHTGLFGPRHFAMVMIGSGIIALVVATWDHRRNMGRLRAHYGPMPWSPATVLATLIGLLGVMGLLAVVFRQ</sequence>
<feature type="transmembrane region" description="Helical" evidence="5">
    <location>
        <begin position="71"/>
        <end position="88"/>
    </location>
</feature>
<keyword evidence="2 5" id="KW-0812">Transmembrane</keyword>
<keyword evidence="8" id="KW-1185">Reference proteome</keyword>
<dbReference type="Proteomes" id="UP001595740">
    <property type="component" value="Unassembled WGS sequence"/>
</dbReference>
<evidence type="ECO:0000256" key="5">
    <source>
        <dbReference type="SAM" id="Phobius"/>
    </source>
</evidence>
<evidence type="ECO:0000313" key="7">
    <source>
        <dbReference type="EMBL" id="MFC3550362.1"/>
    </source>
</evidence>
<feature type="domain" description="DUF202" evidence="6">
    <location>
        <begin position="21"/>
        <end position="94"/>
    </location>
</feature>
<feature type="transmembrane region" description="Helical" evidence="5">
    <location>
        <begin position="109"/>
        <end position="129"/>
    </location>
</feature>
<evidence type="ECO:0000313" key="8">
    <source>
        <dbReference type="Proteomes" id="UP001595740"/>
    </source>
</evidence>
<evidence type="ECO:0000256" key="2">
    <source>
        <dbReference type="ARBA" id="ARBA00022692"/>
    </source>
</evidence>
<dbReference type="EMBL" id="JBHRXK010000002">
    <property type="protein sequence ID" value="MFC3550362.1"/>
    <property type="molecule type" value="Genomic_DNA"/>
</dbReference>
<dbReference type="InterPro" id="IPR003807">
    <property type="entry name" value="DUF202"/>
</dbReference>
<evidence type="ECO:0000256" key="3">
    <source>
        <dbReference type="ARBA" id="ARBA00022989"/>
    </source>
</evidence>
<evidence type="ECO:0000256" key="4">
    <source>
        <dbReference type="ARBA" id="ARBA00023136"/>
    </source>
</evidence>
<gene>
    <name evidence="7" type="ORF">ACFOLC_04980</name>
</gene>
<accession>A0ABV7RNN3</accession>
<dbReference type="RefSeq" id="WP_386758133.1">
    <property type="nucleotide sequence ID" value="NZ_JBHRXK010000002.1"/>
</dbReference>
<evidence type="ECO:0000259" key="6">
    <source>
        <dbReference type="Pfam" id="PF02656"/>
    </source>
</evidence>
<evidence type="ECO:0000256" key="1">
    <source>
        <dbReference type="ARBA" id="ARBA00004127"/>
    </source>
</evidence>
<organism evidence="7 8">
    <name type="scientific">Lysobacter cavernae</name>
    <dbReference type="NCBI Taxonomy" id="1685901"/>
    <lineage>
        <taxon>Bacteria</taxon>
        <taxon>Pseudomonadati</taxon>
        <taxon>Pseudomonadota</taxon>
        <taxon>Gammaproteobacteria</taxon>
        <taxon>Lysobacterales</taxon>
        <taxon>Lysobacteraceae</taxon>
        <taxon>Lysobacter</taxon>
    </lineage>
</organism>
<protein>
    <submittedName>
        <fullName evidence="7">YidH family protein</fullName>
    </submittedName>
</protein>
<name>A0ABV7RNN3_9GAMM</name>
<keyword evidence="4 5" id="KW-0472">Membrane</keyword>
<dbReference type="Pfam" id="PF02656">
    <property type="entry name" value="DUF202"/>
    <property type="match status" value="1"/>
</dbReference>
<feature type="transmembrane region" description="Helical" evidence="5">
    <location>
        <begin position="32"/>
        <end position="51"/>
    </location>
</feature>
<keyword evidence="3 5" id="KW-1133">Transmembrane helix</keyword>
<comment type="subcellular location">
    <subcellularLocation>
        <location evidence="1">Endomembrane system</location>
        <topology evidence="1">Multi-pass membrane protein</topology>
    </subcellularLocation>
</comment>
<comment type="caution">
    <text evidence="7">The sequence shown here is derived from an EMBL/GenBank/DDBJ whole genome shotgun (WGS) entry which is preliminary data.</text>
</comment>
<reference evidence="8" key="1">
    <citation type="journal article" date="2019" name="Int. J. Syst. Evol. Microbiol.">
        <title>The Global Catalogue of Microorganisms (GCM) 10K type strain sequencing project: providing services to taxonomists for standard genome sequencing and annotation.</title>
        <authorList>
            <consortium name="The Broad Institute Genomics Platform"/>
            <consortium name="The Broad Institute Genome Sequencing Center for Infectious Disease"/>
            <person name="Wu L."/>
            <person name="Ma J."/>
        </authorList>
    </citation>
    <scope>NUCLEOTIDE SEQUENCE [LARGE SCALE GENOMIC DNA]</scope>
    <source>
        <strain evidence="8">KCTC 42875</strain>
    </source>
</reference>